<dbReference type="InterPro" id="IPR051513">
    <property type="entry name" value="Tectonin_beta-prop"/>
</dbReference>
<dbReference type="Pfam" id="PF06462">
    <property type="entry name" value="Hyd_WA"/>
    <property type="match status" value="6"/>
</dbReference>
<dbReference type="SMART" id="SM00908">
    <property type="entry name" value="Gal-bind_lectin"/>
    <property type="match status" value="1"/>
</dbReference>
<proteinExistence type="inferred from homology"/>
<evidence type="ECO:0000256" key="3">
    <source>
        <dbReference type="ARBA" id="ARBA00022737"/>
    </source>
</evidence>
<evidence type="ECO:0000256" key="2">
    <source>
        <dbReference type="ARBA" id="ARBA00022734"/>
    </source>
</evidence>
<accession>A0AAW2HSC6</accession>
<evidence type="ECO:0000256" key="1">
    <source>
        <dbReference type="ARBA" id="ARBA00005966"/>
    </source>
</evidence>
<dbReference type="EMBL" id="JARGDH010000003">
    <property type="protein sequence ID" value="KAL0272687.1"/>
    <property type="molecule type" value="Genomic_DNA"/>
</dbReference>
<dbReference type="InterPro" id="IPR013320">
    <property type="entry name" value="ConA-like_dom_sf"/>
</dbReference>
<dbReference type="PANTHER" id="PTHR23250">
    <property type="entry name" value="DYSFERLIN-RELATED"/>
    <property type="match status" value="1"/>
</dbReference>
<feature type="region of interest" description="Disordered" evidence="4">
    <location>
        <begin position="186"/>
        <end position="224"/>
    </location>
</feature>
<reference evidence="6" key="1">
    <citation type="journal article" date="2024" name="Gigascience">
        <title>Chromosome-level genome of the poultry shaft louse Menopon gallinae provides insight into the host-switching and adaptive evolution of parasitic lice.</title>
        <authorList>
            <person name="Xu Y."/>
            <person name="Ma L."/>
            <person name="Liu S."/>
            <person name="Liang Y."/>
            <person name="Liu Q."/>
            <person name="He Z."/>
            <person name="Tian L."/>
            <person name="Duan Y."/>
            <person name="Cai W."/>
            <person name="Li H."/>
            <person name="Song F."/>
        </authorList>
    </citation>
    <scope>NUCLEOTIDE SEQUENCE</scope>
    <source>
        <strain evidence="6">Cailab_2023a</strain>
    </source>
</reference>
<dbReference type="SMART" id="SM00706">
    <property type="entry name" value="TECPR"/>
    <property type="match status" value="9"/>
</dbReference>
<name>A0AAW2HSC6_9NEOP</name>
<dbReference type="Pfam" id="PF19193">
    <property type="entry name" value="Tectonin"/>
    <property type="match status" value="1"/>
</dbReference>
<dbReference type="AlphaFoldDB" id="A0AAW2HSC6"/>
<dbReference type="Pfam" id="PF00337">
    <property type="entry name" value="Gal-bind_lectin"/>
    <property type="match status" value="1"/>
</dbReference>
<dbReference type="GO" id="GO:0030246">
    <property type="term" value="F:carbohydrate binding"/>
    <property type="evidence" value="ECO:0007669"/>
    <property type="project" value="UniProtKB-KW"/>
</dbReference>
<feature type="compositionally biased region" description="Basic and acidic residues" evidence="4">
    <location>
        <begin position="275"/>
        <end position="295"/>
    </location>
</feature>
<gene>
    <name evidence="6" type="ORF">PYX00_005559</name>
</gene>
<dbReference type="InterPro" id="IPR010482">
    <property type="entry name" value="TECPR1-like_DysF"/>
</dbReference>
<organism evidence="6">
    <name type="scientific">Menopon gallinae</name>
    <name type="common">poultry shaft louse</name>
    <dbReference type="NCBI Taxonomy" id="328185"/>
    <lineage>
        <taxon>Eukaryota</taxon>
        <taxon>Metazoa</taxon>
        <taxon>Ecdysozoa</taxon>
        <taxon>Arthropoda</taxon>
        <taxon>Hexapoda</taxon>
        <taxon>Insecta</taxon>
        <taxon>Pterygota</taxon>
        <taxon>Neoptera</taxon>
        <taxon>Paraneoptera</taxon>
        <taxon>Psocodea</taxon>
        <taxon>Troctomorpha</taxon>
        <taxon>Phthiraptera</taxon>
        <taxon>Amblycera</taxon>
        <taxon>Menoponidae</taxon>
        <taxon>Menopon</taxon>
    </lineage>
</organism>
<dbReference type="Pfam" id="PF06398">
    <property type="entry name" value="Pex24p"/>
    <property type="match status" value="1"/>
</dbReference>
<sequence>MLVWAVTAHGRVMFRTEVSSVCPEGQRWSSIPTPAGCEVSQISVGPTGLVWAVLWNGKALVRTGITRACLTGEAWEEVSQPGDNLLLSQVSVGYNGLWAITRDNRVWFRKGINGDNCGVSAELAKGTGWVEMIGNMSSISVASNDQVWAVGAEDRLLYFRTAVTPDDLTGKTWRLIGAPTQLSRTSSTASLFSSGQSGGTPREKRHRSWTSLNRHSGSHENQPRIDLDLNETCHSAPAGSRNLWQKSTDGTSLTSYGSSDSGGLACSLQETTLEDLPHPSEIVEERPRDHEKENVYENSSHPVLGFSSKEITRPARSWSPQSSSGTVVATEAHSAIGSLVFESDELAGIYSEHGEREEEDDDLYWADSEAFWATIEAGACLVNLNHLPNWFAENGNSVKTDLVKPWRIKILDELKMRPGEVNDLDKYEQAIDTSSWVKSANEKCLLPNSTFYQDCVLELEWVSGGKGSLDCGTLTISSLDKMSTLDQISMNDVISVMCSSIPGSPRISIFKSNMSVPLRIQFKAENDLEDWMTELSSVCCRVRNISSVPAPNSIWMTSALGDIFVCDLEHIGMEQQCDNSKEYAIELPLPTPSVPFETPLFSGFLPGSSVIIKGCVPAKADRFTIDFKCCNENGRSDIAFHFNPRIIDDIVVRNAKKDGVWGPEDRRGCQPFTAGAIFELKIVADRKCFRIYVNDQKYVDFALRESFSDEDDLKLTFPYITHLACSGDVVVNNVKYFTLDFILPPYIMYWRQIPGHLRKVESAGGITWGIGFDNTAWVYMGRNERGGNKNYKMSDSHCYYVYENQRWNPLTGYTSHGLPTDRFMWSDASGKHKRKREKTNLLSKKWHWANEWAVDYHTPGGVDKEGWQYAVDFPSAYHGKKHLTDYVRRRRWVRKARLDTEGPWTELGHTSLSDCSLHVDGDQIVAWAVASNGYVLFRRGLSVSCPSGLSWEHVPSDHQIVSISSGPGKLWAVSKSGAAFWRFGITPTNPIGEAWNTVEAPVGTTLKQISVGAAGVWALDSNGRLSVRREETGAFPEGTHWETLPLYSPDQVFHEEYSLANTPVTSASGGFRYVSAKSRLWAITWTGQLVYRLGISPQNPGGCMWIPGIESNSLHIS</sequence>
<dbReference type="InterPro" id="IPR001079">
    <property type="entry name" value="Galectin_CRD"/>
</dbReference>
<feature type="region of interest" description="Disordered" evidence="4">
    <location>
        <begin position="237"/>
        <end position="303"/>
    </location>
</feature>
<keyword evidence="3" id="KW-0677">Repeat</keyword>
<keyword evidence="2" id="KW-0430">Lectin</keyword>
<evidence type="ECO:0000256" key="4">
    <source>
        <dbReference type="SAM" id="MobiDB-lite"/>
    </source>
</evidence>
<dbReference type="SMART" id="SM00694">
    <property type="entry name" value="DysFC"/>
    <property type="match status" value="1"/>
</dbReference>
<feature type="compositionally biased region" description="Low complexity" evidence="4">
    <location>
        <begin position="186"/>
        <end position="195"/>
    </location>
</feature>
<dbReference type="InterPro" id="IPR006614">
    <property type="entry name" value="Peroxin/Ferlin"/>
</dbReference>
<dbReference type="PANTHER" id="PTHR23250:SF1">
    <property type="entry name" value="TECTONIN BETA-PROPELLER REPEAT-CONTAINING PROTEIN 1"/>
    <property type="match status" value="1"/>
</dbReference>
<evidence type="ECO:0000259" key="5">
    <source>
        <dbReference type="PROSITE" id="PS51304"/>
    </source>
</evidence>
<dbReference type="GO" id="GO:0098588">
    <property type="term" value="C:bounding membrane of organelle"/>
    <property type="evidence" value="ECO:0007669"/>
    <property type="project" value="UniProtKB-ARBA"/>
</dbReference>
<dbReference type="SUPFAM" id="SSF49899">
    <property type="entry name" value="Concanavalin A-like lectins/glucanases"/>
    <property type="match status" value="1"/>
</dbReference>
<dbReference type="InterPro" id="IPR006624">
    <property type="entry name" value="Beta-propeller_rpt_TECPR"/>
</dbReference>
<dbReference type="PROSITE" id="PS51304">
    <property type="entry name" value="GALECTIN"/>
    <property type="match status" value="1"/>
</dbReference>
<dbReference type="Gene3D" id="2.60.120.200">
    <property type="match status" value="1"/>
</dbReference>
<dbReference type="EMBL" id="JARGDH010000003">
    <property type="protein sequence ID" value="KAL0272686.1"/>
    <property type="molecule type" value="Genomic_DNA"/>
</dbReference>
<comment type="similarity">
    <text evidence="1">Belongs to the TECPR1 family.</text>
</comment>
<dbReference type="GO" id="GO:0005737">
    <property type="term" value="C:cytoplasm"/>
    <property type="evidence" value="ECO:0007669"/>
    <property type="project" value="UniProtKB-ARBA"/>
</dbReference>
<comment type="caution">
    <text evidence="6">The sequence shown here is derived from an EMBL/GenBank/DDBJ whole genome shotgun (WGS) entry which is preliminary data.</text>
</comment>
<dbReference type="SMART" id="SM00276">
    <property type="entry name" value="GLECT"/>
    <property type="match status" value="1"/>
</dbReference>
<evidence type="ECO:0000313" key="6">
    <source>
        <dbReference type="EMBL" id="KAL0272687.1"/>
    </source>
</evidence>
<feature type="domain" description="Galectin" evidence="5">
    <location>
        <begin position="596"/>
        <end position="737"/>
    </location>
</feature>
<dbReference type="CDD" id="cd00070">
    <property type="entry name" value="GLECT"/>
    <property type="match status" value="1"/>
</dbReference>
<dbReference type="SMART" id="SM00693">
    <property type="entry name" value="DysFN"/>
    <property type="match status" value="1"/>
</dbReference>
<feature type="compositionally biased region" description="Polar residues" evidence="4">
    <location>
        <begin position="242"/>
        <end position="261"/>
    </location>
</feature>
<protein>
    <recommendedName>
        <fullName evidence="5">Galectin domain-containing protein</fullName>
    </recommendedName>
</protein>